<protein>
    <submittedName>
        <fullName evidence="2">Uncharacterized protein</fullName>
    </submittedName>
</protein>
<keyword evidence="3" id="KW-1185">Reference proteome</keyword>
<organism evidence="2 3">
    <name type="scientific">Rariglobus hedericola</name>
    <dbReference type="NCBI Taxonomy" id="2597822"/>
    <lineage>
        <taxon>Bacteria</taxon>
        <taxon>Pseudomonadati</taxon>
        <taxon>Verrucomicrobiota</taxon>
        <taxon>Opitutia</taxon>
        <taxon>Opitutales</taxon>
        <taxon>Opitutaceae</taxon>
        <taxon>Rariglobus</taxon>
    </lineage>
</organism>
<sequence>MQPNLGKAFFRGKDKDNRDAERERQREERDQPFNETKKFYPPDTAEGVYWKSALANQLSSENGWKVHVFYAGGRSMAEAYQRVGESLNEFEVRALLSANRGASSWKKLSSEGGGTNGIGYDYELEDGSMRAKQKGNWLMIFSTRLDNYVVEQQKVAKEIRDRETELQKKEQQGKAPESVMGF</sequence>
<feature type="region of interest" description="Disordered" evidence="1">
    <location>
        <begin position="161"/>
        <end position="182"/>
    </location>
</feature>
<dbReference type="RefSeq" id="WP_144228472.1">
    <property type="nucleotide sequence ID" value="NZ_VMBG01000001.1"/>
</dbReference>
<comment type="caution">
    <text evidence="2">The sequence shown here is derived from an EMBL/GenBank/DDBJ whole genome shotgun (WGS) entry which is preliminary data.</text>
</comment>
<feature type="compositionally biased region" description="Basic and acidic residues" evidence="1">
    <location>
        <begin position="11"/>
        <end position="40"/>
    </location>
</feature>
<name>A0A556QNB2_9BACT</name>
<gene>
    <name evidence="2" type="ORF">FPL22_02140</name>
</gene>
<reference evidence="2 3" key="1">
    <citation type="submission" date="2019-07" db="EMBL/GenBank/DDBJ databases">
        <title>Description of 53C-WASEF.</title>
        <authorList>
            <person name="Pitt A."/>
            <person name="Hahn M.W."/>
        </authorList>
    </citation>
    <scope>NUCLEOTIDE SEQUENCE [LARGE SCALE GENOMIC DNA]</scope>
    <source>
        <strain evidence="2 3">53C-WASEF</strain>
    </source>
</reference>
<feature type="compositionally biased region" description="Basic and acidic residues" evidence="1">
    <location>
        <begin position="161"/>
        <end position="172"/>
    </location>
</feature>
<evidence type="ECO:0000256" key="1">
    <source>
        <dbReference type="SAM" id="MobiDB-lite"/>
    </source>
</evidence>
<evidence type="ECO:0000313" key="2">
    <source>
        <dbReference type="EMBL" id="TSJ78131.1"/>
    </source>
</evidence>
<dbReference type="AlphaFoldDB" id="A0A556QNB2"/>
<proteinExistence type="predicted"/>
<dbReference type="Proteomes" id="UP000315648">
    <property type="component" value="Unassembled WGS sequence"/>
</dbReference>
<feature type="region of interest" description="Disordered" evidence="1">
    <location>
        <begin position="1"/>
        <end position="40"/>
    </location>
</feature>
<accession>A0A556QNB2</accession>
<dbReference type="EMBL" id="VMBG01000001">
    <property type="protein sequence ID" value="TSJ78131.1"/>
    <property type="molecule type" value="Genomic_DNA"/>
</dbReference>
<evidence type="ECO:0000313" key="3">
    <source>
        <dbReference type="Proteomes" id="UP000315648"/>
    </source>
</evidence>
<dbReference type="OrthoDB" id="188826at2"/>